<evidence type="ECO:0000313" key="4">
    <source>
        <dbReference type="Proteomes" id="UP000249464"/>
    </source>
</evidence>
<dbReference type="AlphaFoldDB" id="A0A2X0NVD3"/>
<feature type="region of interest" description="Disordered" evidence="1">
    <location>
        <begin position="749"/>
        <end position="775"/>
    </location>
</feature>
<name>A0A2X0NVD3_9BASI</name>
<feature type="region of interest" description="Disordered" evidence="1">
    <location>
        <begin position="903"/>
        <end position="1004"/>
    </location>
</feature>
<feature type="compositionally biased region" description="Low complexity" evidence="1">
    <location>
        <begin position="148"/>
        <end position="181"/>
    </location>
</feature>
<feature type="region of interest" description="Disordered" evidence="1">
    <location>
        <begin position="126"/>
        <end position="203"/>
    </location>
</feature>
<evidence type="ECO:0000256" key="2">
    <source>
        <dbReference type="SAM" id="Phobius"/>
    </source>
</evidence>
<sequence length="1099" mass="114914">MLVVQRRAQGMGEPIASLSASPRAFTSAHAIKVVASQLTTRAAAVRSAHLRATTRATRPIATRAVRGQAVFTTKVASGPVKAVVSTSAKSDASAFPNPKAGGGHFVSAQPSIVRSAPRSRTTLAVKTRSVETGFSTPSKSPVKVVKPADAATSGEEASASTRAAATSAAATRPRAATATARNVDPQGNPVRPENSATTTERVFGSNASATKIAAVITTRATAQIQAIASSTAPATTQIANSPFANSPPVAVAQTQAAAQSNENTPSILYASLAATSSEHIFNGGPSTQIAAVSQAAATTAAVAGASSGAAQGSPVPISVVGGVSVSESAQASATVAGGSAPAASSSATGSGSSTGTNKVGSGVGLFRNLPRSTSLALTVLLVFALLGLLGCCCGCFIMRRRRRRSRGNQLGSESGSIREKWNEKYPSARELNDNEVGNPFGDGVRVEDDGEDDDSIQPEALWRRRLNRLNNSSGWDSANPQIQAPQSIATADMTERRGSFSTWTSFDGVGTFDEESEMRAGSLRQRQASHDMSISGYSIDPPSVVFAGEQAQQAQRYGQHFGLAAARHPLAMSFIPLTPSQYSEHSADMTPTGSPSSLHPFTPTSRTREALPDFDLVTLSSNSPPVPASSIRPPTTPGAWRSSLDKIMGSAIEFLTGEFDSRRGSYGSLDDRYTSFMAPRRAPPTPKMSGAGLARANTISVPPKAAATMGMFGPTDRSVHRRFSCDSIDSNPTDAVEVMTARHLGSAKGVRTSLQSVGAPRASSDTESIKPSRTGLGLPESIVPIDATSYKVSSTSSRPLAPTQILVTAPSPEMPVRPYAGFAPIDDPENVSPTSSPRVNASPKAFSPSSPNPAENPFAEHNAFILDPPSPPRERSNAFTPSATRPIFSLVSLFSTRAMVPPSPIVEEDEGSSTSGSPSSLLHGRAIESDGNESSNSEESHTPTIRARRSSASYRNVPQALTNKANRRHSLTGLPIDLLPSSEQRRSSASSQSTLRTGPTEPISKALSVRRLSLGVAAPSRPSSVAIRRSASVDITAARASVVADEESSAASSEGSDEGIDELRLTQQQKEKRFEQMERTRSLMAERRRRSEGELVPRA</sequence>
<keyword evidence="4" id="KW-1185">Reference proteome</keyword>
<dbReference type="EMBL" id="FQNC01000014">
    <property type="protein sequence ID" value="SGY16543.1"/>
    <property type="molecule type" value="Genomic_DNA"/>
</dbReference>
<dbReference type="STRING" id="796604.A0A2X0NVD3"/>
<feature type="compositionally biased region" description="Basic and acidic residues" evidence="1">
    <location>
        <begin position="1061"/>
        <end position="1099"/>
    </location>
</feature>
<evidence type="ECO:0000313" key="3">
    <source>
        <dbReference type="EMBL" id="SGY16543.1"/>
    </source>
</evidence>
<protein>
    <submittedName>
        <fullName evidence="3">BQ5605_C012g06900 protein</fullName>
    </submittedName>
</protein>
<keyword evidence="2" id="KW-0812">Transmembrane</keyword>
<keyword evidence="2" id="KW-0472">Membrane</keyword>
<feature type="region of interest" description="Disordered" evidence="1">
    <location>
        <begin position="1039"/>
        <end position="1099"/>
    </location>
</feature>
<gene>
    <name evidence="3" type="primary">BQ5605_C012g06900</name>
    <name evidence="3" type="ORF">BQ5605_C012G06900</name>
</gene>
<feature type="transmembrane region" description="Helical" evidence="2">
    <location>
        <begin position="375"/>
        <end position="398"/>
    </location>
</feature>
<reference evidence="3 4" key="1">
    <citation type="submission" date="2016-11" db="EMBL/GenBank/DDBJ databases">
        <authorList>
            <person name="Jaros S."/>
            <person name="Januszkiewicz K."/>
            <person name="Wedrychowicz H."/>
        </authorList>
    </citation>
    <scope>NUCLEOTIDE SEQUENCE [LARGE SCALE GENOMIC DNA]</scope>
</reference>
<feature type="region of interest" description="Disordered" evidence="1">
    <location>
        <begin position="818"/>
        <end position="881"/>
    </location>
</feature>
<feature type="compositionally biased region" description="Low complexity" evidence="1">
    <location>
        <begin position="1039"/>
        <end position="1054"/>
    </location>
</feature>
<feature type="compositionally biased region" description="Polar residues" evidence="1">
    <location>
        <begin position="194"/>
        <end position="203"/>
    </location>
</feature>
<feature type="compositionally biased region" description="Polar residues" evidence="1">
    <location>
        <begin position="950"/>
        <end position="964"/>
    </location>
</feature>
<keyword evidence="2" id="KW-1133">Transmembrane helix</keyword>
<evidence type="ECO:0000256" key="1">
    <source>
        <dbReference type="SAM" id="MobiDB-lite"/>
    </source>
</evidence>
<proteinExistence type="predicted"/>
<organism evidence="3 4">
    <name type="scientific">Microbotryum silenes-dioicae</name>
    <dbReference type="NCBI Taxonomy" id="796604"/>
    <lineage>
        <taxon>Eukaryota</taxon>
        <taxon>Fungi</taxon>
        <taxon>Dikarya</taxon>
        <taxon>Basidiomycota</taxon>
        <taxon>Pucciniomycotina</taxon>
        <taxon>Microbotryomycetes</taxon>
        <taxon>Microbotryales</taxon>
        <taxon>Microbotryaceae</taxon>
        <taxon>Microbotryum</taxon>
    </lineage>
</organism>
<accession>A0A2X0NVD3</accession>
<dbReference type="Proteomes" id="UP000249464">
    <property type="component" value="Unassembled WGS sequence"/>
</dbReference>
<feature type="compositionally biased region" description="Polar residues" evidence="1">
    <location>
        <begin position="126"/>
        <end position="139"/>
    </location>
</feature>